<reference evidence="10" key="1">
    <citation type="journal article" date="2014" name="Phycologia">
        <title>Characterization of Euglenaformis gen. nov. and the chloroplast genome of Euglenaformis [Euglena] proxima (Euglenophyta).</title>
        <authorList>
            <person name="Bennett M.S."/>
            <person name="Wiegert K.E."/>
            <person name="Triemer R.E."/>
        </authorList>
    </citation>
    <scope>NUCLEOTIDE SEQUENCE</scope>
    <source>
        <strain evidence="10">SAG 1224-11a</strain>
    </source>
</reference>
<dbReference type="Pfam" id="PF01405">
    <property type="entry name" value="PsbT"/>
    <property type="match status" value="1"/>
</dbReference>
<evidence type="ECO:0000256" key="1">
    <source>
        <dbReference type="ARBA" id="ARBA00008658"/>
    </source>
</evidence>
<dbReference type="PANTHER" id="PTHR36411:SF2">
    <property type="entry name" value="PHOTOSYSTEM II REACTION CENTER PROTEIN T"/>
    <property type="match status" value="1"/>
</dbReference>
<dbReference type="PANTHER" id="PTHR36411">
    <property type="match status" value="1"/>
</dbReference>
<sequence length="76" mass="9032">MEALVYTFLLAGTLGIIFFAIFFREPPRIVKVWNLCYWVDNLISKFFAFCGLMFLVIIVFSSLYFFFIFKCVKFSK</sequence>
<keyword evidence="7 8" id="KW-0604">Photosystem II</keyword>
<protein>
    <recommendedName>
        <fullName evidence="8">Photosystem II reaction center protein T</fullName>
        <shortName evidence="8">PSII-T</shortName>
    </recommendedName>
</protein>
<evidence type="ECO:0000256" key="2">
    <source>
        <dbReference type="ARBA" id="ARBA00022531"/>
    </source>
</evidence>
<dbReference type="GO" id="GO:0009539">
    <property type="term" value="C:photosystem II reaction center"/>
    <property type="evidence" value="ECO:0007669"/>
    <property type="project" value="InterPro"/>
</dbReference>
<comment type="subunit">
    <text evidence="8">PSII is composed of 1 copy each of membrane proteins PsbA, PsbB, PsbC, PsbD, PsbE, PsbF, PsbH, PsbI, PsbJ, PsbK, PsbL, PsbM, PsbT, PsbX, PsbY, PsbZ, Psb30/Ycf12, at least 3 peripheral proteins of the oxygen-evolving complex and a large number of cofactors. It forms dimeric complexes.</text>
</comment>
<dbReference type="InterPro" id="IPR037268">
    <property type="entry name" value="PSII_PsbT_sf"/>
</dbReference>
<evidence type="ECO:0000256" key="3">
    <source>
        <dbReference type="ARBA" id="ARBA00022692"/>
    </source>
</evidence>
<evidence type="ECO:0000256" key="6">
    <source>
        <dbReference type="ARBA" id="ARBA00023136"/>
    </source>
</evidence>
<feature type="transmembrane region" description="Helical" evidence="9">
    <location>
        <begin position="43"/>
        <end position="69"/>
    </location>
</feature>
<proteinExistence type="inferred from homology"/>
<evidence type="ECO:0000256" key="9">
    <source>
        <dbReference type="SAM" id="Phobius"/>
    </source>
</evidence>
<dbReference type="RefSeq" id="YP_009032716.1">
    <property type="nucleotide sequence ID" value="NC_024154.1"/>
</dbReference>
<gene>
    <name evidence="8 10" type="primary">psbT</name>
</gene>
<keyword evidence="10" id="KW-0934">Plastid</keyword>
<dbReference type="SUPFAM" id="SSF161029">
    <property type="entry name" value="Photosystem II reaction center protein T, PsbT"/>
    <property type="match status" value="1"/>
</dbReference>
<keyword evidence="5 8" id="KW-0793">Thylakoid</keyword>
<keyword evidence="3 8" id="KW-0812">Transmembrane</keyword>
<comment type="similarity">
    <text evidence="1 8">Belongs to the PsbT family.</text>
</comment>
<evidence type="ECO:0000256" key="4">
    <source>
        <dbReference type="ARBA" id="ARBA00022989"/>
    </source>
</evidence>
<dbReference type="GeneID" id="19522567"/>
<keyword evidence="10" id="KW-0150">Chloroplast</keyword>
<keyword evidence="6 8" id="KW-0472">Membrane</keyword>
<evidence type="ECO:0000256" key="8">
    <source>
        <dbReference type="HAMAP-Rule" id="MF_00808"/>
    </source>
</evidence>
<dbReference type="AlphaFoldDB" id="A0A023HHN3"/>
<dbReference type="HAMAP" id="MF_00808">
    <property type="entry name" value="PSII_PsbT"/>
    <property type="match status" value="1"/>
</dbReference>
<evidence type="ECO:0000256" key="5">
    <source>
        <dbReference type="ARBA" id="ARBA00023078"/>
    </source>
</evidence>
<geneLocation type="chloroplast" evidence="10"/>
<dbReference type="InterPro" id="IPR001743">
    <property type="entry name" value="PSII_PsbT"/>
</dbReference>
<keyword evidence="2 8" id="KW-0602">Photosynthesis</keyword>
<dbReference type="EMBL" id="KC684276">
    <property type="protein sequence ID" value="AGL11982.1"/>
    <property type="molecule type" value="Genomic_DNA"/>
</dbReference>
<name>A0A023HHN3_9EUGL</name>
<evidence type="ECO:0000256" key="7">
    <source>
        <dbReference type="ARBA" id="ARBA00023276"/>
    </source>
</evidence>
<comment type="function">
    <text evidence="8">Found at the monomer-monomer interface of the photosystem II (PS II) dimer, plays a role in assembly and dimerization of PSII. PSII is a light-driven water plastoquinone oxidoreductase, using light energy to abstract electrons from H(2)O, generating a proton gradient subsequently used for ATP formation.</text>
</comment>
<evidence type="ECO:0000313" key="10">
    <source>
        <dbReference type="EMBL" id="AGL11982.1"/>
    </source>
</evidence>
<dbReference type="GO" id="GO:0015979">
    <property type="term" value="P:photosynthesis"/>
    <property type="evidence" value="ECO:0007669"/>
    <property type="project" value="UniProtKB-UniRule"/>
</dbReference>
<organism evidence="10">
    <name type="scientific">Euglenaformis proxima</name>
    <dbReference type="NCBI Taxonomy" id="299110"/>
    <lineage>
        <taxon>Eukaryota</taxon>
        <taxon>Discoba</taxon>
        <taxon>Euglenozoa</taxon>
        <taxon>Euglenida</taxon>
        <taxon>Spirocuta</taxon>
        <taxon>Euglenophyceae</taxon>
        <taxon>Euglenales</taxon>
        <taxon>Euglenaceae</taxon>
        <taxon>Euglenaformis</taxon>
    </lineage>
</organism>
<accession>A0A023HHN3</accession>
<feature type="transmembrane region" description="Helical" evidence="9">
    <location>
        <begin position="5"/>
        <end position="23"/>
    </location>
</feature>
<keyword evidence="4 8" id="KW-1133">Transmembrane helix</keyword>
<comment type="subcellular location">
    <subcellularLocation>
        <location evidence="8">Plastid</location>
        <location evidence="8">Chloroplast thylakoid membrane</location>
        <topology evidence="8">Single-pass membrane protein</topology>
    </subcellularLocation>
</comment>
<dbReference type="GO" id="GO:0009535">
    <property type="term" value="C:chloroplast thylakoid membrane"/>
    <property type="evidence" value="ECO:0007669"/>
    <property type="project" value="UniProtKB-SubCell"/>
</dbReference>